<reference evidence="1" key="1">
    <citation type="submission" date="2023-05" db="EMBL/GenBank/DDBJ databases">
        <authorList>
            <person name="Stuckert A."/>
        </authorList>
    </citation>
    <scope>NUCLEOTIDE SEQUENCE</scope>
</reference>
<protein>
    <submittedName>
        <fullName evidence="1">Uncharacterized protein</fullName>
    </submittedName>
</protein>
<dbReference type="EMBL" id="CATNWA010016591">
    <property type="protein sequence ID" value="CAI9593865.1"/>
    <property type="molecule type" value="Genomic_DNA"/>
</dbReference>
<evidence type="ECO:0000313" key="2">
    <source>
        <dbReference type="Proteomes" id="UP001162483"/>
    </source>
</evidence>
<evidence type="ECO:0000313" key="1">
    <source>
        <dbReference type="EMBL" id="CAI9593865.1"/>
    </source>
</evidence>
<organism evidence="1 2">
    <name type="scientific">Staurois parvus</name>
    <dbReference type="NCBI Taxonomy" id="386267"/>
    <lineage>
        <taxon>Eukaryota</taxon>
        <taxon>Metazoa</taxon>
        <taxon>Chordata</taxon>
        <taxon>Craniata</taxon>
        <taxon>Vertebrata</taxon>
        <taxon>Euteleostomi</taxon>
        <taxon>Amphibia</taxon>
        <taxon>Batrachia</taxon>
        <taxon>Anura</taxon>
        <taxon>Neobatrachia</taxon>
        <taxon>Ranoidea</taxon>
        <taxon>Ranidae</taxon>
        <taxon>Staurois</taxon>
    </lineage>
</organism>
<dbReference type="Proteomes" id="UP001162483">
    <property type="component" value="Unassembled WGS sequence"/>
</dbReference>
<gene>
    <name evidence="1" type="ORF">SPARVUS_LOCUS11632511</name>
</gene>
<keyword evidence="2" id="KW-1185">Reference proteome</keyword>
<sequence>MPPASATSMPHISAHLLPPNSASQCRLSVPYMSVPFSAHQCCLSKPISATYQCLLISATYQCPSVQPISAHHCSLISAHQ</sequence>
<comment type="caution">
    <text evidence="1">The sequence shown here is derived from an EMBL/GenBank/DDBJ whole genome shotgun (WGS) entry which is preliminary data.</text>
</comment>
<name>A0ABN9FCP8_9NEOB</name>
<accession>A0ABN9FCP8</accession>
<proteinExistence type="predicted"/>